<gene>
    <name evidence="7" type="ORF">BTJ68_04653</name>
</gene>
<evidence type="ECO:0000256" key="2">
    <source>
        <dbReference type="ARBA" id="ARBA00005466"/>
    </source>
</evidence>
<keyword evidence="8" id="KW-1185">Reference proteome</keyword>
<evidence type="ECO:0000313" key="8">
    <source>
        <dbReference type="Proteomes" id="UP000194280"/>
    </source>
</evidence>
<dbReference type="GO" id="GO:0016491">
    <property type="term" value="F:oxidoreductase activity"/>
    <property type="evidence" value="ECO:0007669"/>
    <property type="project" value="UniProtKB-KW"/>
</dbReference>
<comment type="cofactor">
    <cofactor evidence="1">
        <name>FAD</name>
        <dbReference type="ChEBI" id="CHEBI:57692"/>
    </cofactor>
</comment>
<dbReference type="VEuPathDB" id="FungiDB:BTJ68_04653"/>
<comment type="caution">
    <text evidence="7">The sequence shown here is derived from an EMBL/GenBank/DDBJ whole genome shotgun (WGS) entry which is preliminary data.</text>
</comment>
<dbReference type="InterPro" id="IPR016166">
    <property type="entry name" value="FAD-bd_PCMH"/>
</dbReference>
<keyword evidence="3" id="KW-0285">Flavoprotein</keyword>
<evidence type="ECO:0000259" key="6">
    <source>
        <dbReference type="PROSITE" id="PS51387"/>
    </source>
</evidence>
<dbReference type="InterPro" id="IPR012951">
    <property type="entry name" value="BBE"/>
</dbReference>
<evidence type="ECO:0000256" key="1">
    <source>
        <dbReference type="ARBA" id="ARBA00001974"/>
    </source>
</evidence>
<dbReference type="InParanoid" id="A0A1Z5THY8"/>
<name>A0A1Z5THY8_HORWE</name>
<dbReference type="InterPro" id="IPR050416">
    <property type="entry name" value="FAD-linked_Oxidoreductase"/>
</dbReference>
<feature type="domain" description="FAD-binding PCMH-type" evidence="6">
    <location>
        <begin position="141"/>
        <end position="313"/>
    </location>
</feature>
<dbReference type="Gene3D" id="3.40.462.20">
    <property type="match status" value="1"/>
</dbReference>
<dbReference type="GO" id="GO:0071949">
    <property type="term" value="F:FAD binding"/>
    <property type="evidence" value="ECO:0007669"/>
    <property type="project" value="InterPro"/>
</dbReference>
<evidence type="ECO:0000256" key="4">
    <source>
        <dbReference type="ARBA" id="ARBA00022827"/>
    </source>
</evidence>
<dbReference type="Pfam" id="PF08031">
    <property type="entry name" value="BBE"/>
    <property type="match status" value="1"/>
</dbReference>
<comment type="similarity">
    <text evidence="2">Belongs to the oxygen-dependent FAD-linked oxidoreductase family.</text>
</comment>
<proteinExistence type="inferred from homology"/>
<keyword evidence="5" id="KW-0560">Oxidoreductase</keyword>
<dbReference type="SUPFAM" id="SSF56176">
    <property type="entry name" value="FAD-binding/transporter-associated domain-like"/>
    <property type="match status" value="1"/>
</dbReference>
<protein>
    <recommendedName>
        <fullName evidence="6">FAD-binding PCMH-type domain-containing protein</fullName>
    </recommendedName>
</protein>
<dbReference type="Pfam" id="PF01565">
    <property type="entry name" value="FAD_binding_4"/>
    <property type="match status" value="1"/>
</dbReference>
<evidence type="ECO:0000313" key="7">
    <source>
        <dbReference type="EMBL" id="OTA35617.1"/>
    </source>
</evidence>
<keyword evidence="4" id="KW-0274">FAD</keyword>
<evidence type="ECO:0000256" key="3">
    <source>
        <dbReference type="ARBA" id="ARBA00022630"/>
    </source>
</evidence>
<dbReference type="Gene3D" id="3.30.465.10">
    <property type="match status" value="1"/>
</dbReference>
<evidence type="ECO:0000256" key="5">
    <source>
        <dbReference type="ARBA" id="ARBA00023002"/>
    </source>
</evidence>
<dbReference type="Proteomes" id="UP000194280">
    <property type="component" value="Unassembled WGS sequence"/>
</dbReference>
<dbReference type="InterPro" id="IPR036318">
    <property type="entry name" value="FAD-bd_PCMH-like_sf"/>
</dbReference>
<dbReference type="AlphaFoldDB" id="A0A1Z5THY8"/>
<dbReference type="PROSITE" id="PS51387">
    <property type="entry name" value="FAD_PCMH"/>
    <property type="match status" value="1"/>
</dbReference>
<dbReference type="PANTHER" id="PTHR42973">
    <property type="entry name" value="BINDING OXIDOREDUCTASE, PUTATIVE (AFU_ORTHOLOGUE AFUA_1G17690)-RELATED"/>
    <property type="match status" value="1"/>
</dbReference>
<accession>A0A1Z5THY8</accession>
<organism evidence="7 8">
    <name type="scientific">Hortaea werneckii EXF-2000</name>
    <dbReference type="NCBI Taxonomy" id="1157616"/>
    <lineage>
        <taxon>Eukaryota</taxon>
        <taxon>Fungi</taxon>
        <taxon>Dikarya</taxon>
        <taxon>Ascomycota</taxon>
        <taxon>Pezizomycotina</taxon>
        <taxon>Dothideomycetes</taxon>
        <taxon>Dothideomycetidae</taxon>
        <taxon>Mycosphaerellales</taxon>
        <taxon>Teratosphaeriaceae</taxon>
        <taxon>Hortaea</taxon>
    </lineage>
</organism>
<dbReference type="OrthoDB" id="9996127at2759"/>
<dbReference type="InterPro" id="IPR006094">
    <property type="entry name" value="Oxid_FAD_bind_N"/>
</dbReference>
<sequence>MTWRYCSKPSLTFSSQKLSQGTNACNLFPSHLLFMWRGEVLTTEIPRFWQSFPHQSPWNMFSWSLLPALTLAVSFKQCLAGDSRTNDGDRDWHLSHPSEQLHHCHSIERELSPRLSPDAAIILPGNASFDSFEVRASSPRIEPSFSAVVEVSTEEDVQHTVRYANRCGTSFLVVGGAHGWQSTLNNANGGIQISMRRMQQVELKANNGSVVHVGGGVTQRHLTQTLYQLGKQAVTGLCECTSVIGPLMGGGHSALQGFHGFSSDNILSARVVLADGEVVTTSASEHPDLFWALRGAGHNFGIVTSFEVKGYDVPEQEWTIVSLVYTEDKLEAFIDALNDVNNGGDHPAELVLAGSITRLAAFDTENPVVAYQLSYLGTPDGVEPYLARFRQAGPVSVSTAEKVAYKDYYIATQNGYNQTTCQKDKNISGYAISLNEYNRTAMRTAFNDFSKLTADDRYNTSVWLLESYGSRGVWAQDYSASAVPAAERDIPNLTVPITWWAGDDPEAREKAEFYGKLMRSSLAEGAGETFNSSHIYVNYAMGDEELGQMYGDEERIARLQGLKERYDPMNRFGFYMPLI</sequence>
<dbReference type="InterPro" id="IPR016169">
    <property type="entry name" value="FAD-bd_PCMH_sub2"/>
</dbReference>
<dbReference type="PANTHER" id="PTHR42973:SF9">
    <property type="entry name" value="FAD-BINDING PCMH-TYPE DOMAIN-CONTAINING PROTEIN-RELATED"/>
    <property type="match status" value="1"/>
</dbReference>
<dbReference type="EMBL" id="MUNK01000042">
    <property type="protein sequence ID" value="OTA35617.1"/>
    <property type="molecule type" value="Genomic_DNA"/>
</dbReference>
<reference evidence="7 8" key="1">
    <citation type="submission" date="2017-01" db="EMBL/GenBank/DDBJ databases">
        <title>The recent genome duplication of the halophilic yeast Hortaea werneckii: insights from long-read sequencing.</title>
        <authorList>
            <person name="Sinha S."/>
            <person name="Flibotte S."/>
            <person name="Neira M."/>
            <person name="Lenassi M."/>
            <person name="Gostincar C."/>
            <person name="Stajich J.E."/>
            <person name="Nislow C.E."/>
        </authorList>
    </citation>
    <scope>NUCLEOTIDE SEQUENCE [LARGE SCALE GENOMIC DNA]</scope>
    <source>
        <strain evidence="7 8">EXF-2000</strain>
    </source>
</reference>